<dbReference type="Pfam" id="PF10780">
    <property type="entry name" value="MRP_L53"/>
    <property type="match status" value="1"/>
</dbReference>
<protein>
    <recommendedName>
        <fullName evidence="7">Large ribosomal subunit protein mL53</fullName>
    </recommendedName>
    <alternativeName>
        <fullName evidence="8">39S ribosomal protein L53, mitochondrial</fullName>
    </alternativeName>
</protein>
<organism evidence="9 10">
    <name type="scientific">Trichuris trichiura</name>
    <name type="common">Whipworm</name>
    <name type="synonym">Trichocephalus trichiurus</name>
    <dbReference type="NCBI Taxonomy" id="36087"/>
    <lineage>
        <taxon>Eukaryota</taxon>
        <taxon>Metazoa</taxon>
        <taxon>Ecdysozoa</taxon>
        <taxon>Nematoda</taxon>
        <taxon>Enoplea</taxon>
        <taxon>Dorylaimia</taxon>
        <taxon>Trichinellida</taxon>
        <taxon>Trichuridae</taxon>
        <taxon>Trichuris</taxon>
    </lineage>
</organism>
<dbReference type="PANTHER" id="PTHR33618">
    <property type="entry name" value="39S RIBOSOMAL PROTEIN L53, MITOCHONDRIAL"/>
    <property type="match status" value="1"/>
</dbReference>
<comment type="subcellular location">
    <subcellularLocation>
        <location evidence="1">Mitochondrion</location>
    </subcellularLocation>
</comment>
<dbReference type="STRING" id="36087.A0A077YWM7"/>
<evidence type="ECO:0000256" key="8">
    <source>
        <dbReference type="ARBA" id="ARBA00042721"/>
    </source>
</evidence>
<dbReference type="InterPro" id="IPR019716">
    <property type="entry name" value="Ribosomal_mL53"/>
</dbReference>
<evidence type="ECO:0000313" key="9">
    <source>
        <dbReference type="EMBL" id="CDW52181.1"/>
    </source>
</evidence>
<accession>A0A077YWM7</accession>
<evidence type="ECO:0000256" key="6">
    <source>
        <dbReference type="ARBA" id="ARBA00023274"/>
    </source>
</evidence>
<dbReference type="Proteomes" id="UP000030665">
    <property type="component" value="Unassembled WGS sequence"/>
</dbReference>
<evidence type="ECO:0000256" key="7">
    <source>
        <dbReference type="ARBA" id="ARBA00035180"/>
    </source>
</evidence>
<dbReference type="InterPro" id="IPR052473">
    <property type="entry name" value="mtLSU_mL53"/>
</dbReference>
<reference evidence="9" key="1">
    <citation type="submission" date="2014-01" db="EMBL/GenBank/DDBJ databases">
        <authorList>
            <person name="Aslett M."/>
        </authorList>
    </citation>
    <scope>NUCLEOTIDE SEQUENCE</scope>
</reference>
<evidence type="ECO:0000256" key="4">
    <source>
        <dbReference type="ARBA" id="ARBA00022980"/>
    </source>
</evidence>
<proteinExistence type="inferred from homology"/>
<dbReference type="EMBL" id="HG805816">
    <property type="protein sequence ID" value="CDW52181.1"/>
    <property type="molecule type" value="Genomic_DNA"/>
</dbReference>
<evidence type="ECO:0000256" key="5">
    <source>
        <dbReference type="ARBA" id="ARBA00023128"/>
    </source>
</evidence>
<keyword evidence="3" id="KW-0809">Transit peptide</keyword>
<gene>
    <name evidence="9" type="ORF">TTRE_0000044001</name>
</gene>
<reference evidence="9" key="2">
    <citation type="submission" date="2014-03" db="EMBL/GenBank/DDBJ databases">
        <title>The whipworm genome and dual-species transcriptomics of an intimate host-pathogen interaction.</title>
        <authorList>
            <person name="Foth B.J."/>
            <person name="Tsai I.J."/>
            <person name="Reid A.J."/>
            <person name="Bancroft A.J."/>
            <person name="Nichol S."/>
            <person name="Tracey A."/>
            <person name="Holroyd N."/>
            <person name="Cotton J.A."/>
            <person name="Stanley E.J."/>
            <person name="Zarowiecki M."/>
            <person name="Liu J.Z."/>
            <person name="Huckvale T."/>
            <person name="Cooper P.J."/>
            <person name="Grencis R.K."/>
            <person name="Berriman M."/>
        </authorList>
    </citation>
    <scope>NUCLEOTIDE SEQUENCE [LARGE SCALE GENOMIC DNA]</scope>
</reference>
<evidence type="ECO:0000256" key="3">
    <source>
        <dbReference type="ARBA" id="ARBA00022946"/>
    </source>
</evidence>
<dbReference type="GO" id="GO:0005762">
    <property type="term" value="C:mitochondrial large ribosomal subunit"/>
    <property type="evidence" value="ECO:0007669"/>
    <property type="project" value="TreeGrafter"/>
</dbReference>
<dbReference type="AlphaFoldDB" id="A0A077YWM7"/>
<evidence type="ECO:0000313" key="10">
    <source>
        <dbReference type="Proteomes" id="UP000030665"/>
    </source>
</evidence>
<comment type="similarity">
    <text evidence="2">Belongs to the mitochondrion-specific ribosomal protein mL53 family.</text>
</comment>
<evidence type="ECO:0000256" key="2">
    <source>
        <dbReference type="ARBA" id="ARBA00005557"/>
    </source>
</evidence>
<evidence type="ECO:0000256" key="1">
    <source>
        <dbReference type="ARBA" id="ARBA00004173"/>
    </source>
</evidence>
<keyword evidence="10" id="KW-1185">Reference proteome</keyword>
<sequence>MCQMWRYIRNGVRYRPREAIAKAIFQLNLSSISSVSVQFDPFVPTNRSARQFLNVVKSNRIFQTNPKCSVDFSVTNDRCSPTVQCVFADGRKLYCDCAQLSLLDILNILLKFSSLGDKTDPEQVK</sequence>
<dbReference type="PANTHER" id="PTHR33618:SF1">
    <property type="entry name" value="LARGE RIBOSOMAL SUBUNIT PROTEIN ML53"/>
    <property type="match status" value="1"/>
</dbReference>
<dbReference type="OrthoDB" id="6618793at2759"/>
<name>A0A077YWM7_TRITR</name>
<keyword evidence="5" id="KW-0496">Mitochondrion</keyword>
<dbReference type="Gene3D" id="3.40.30.10">
    <property type="entry name" value="Glutaredoxin"/>
    <property type="match status" value="1"/>
</dbReference>
<keyword evidence="6" id="KW-0687">Ribonucleoprotein</keyword>
<keyword evidence="4 9" id="KW-0689">Ribosomal protein</keyword>